<dbReference type="SUPFAM" id="SSF46689">
    <property type="entry name" value="Homeodomain-like"/>
    <property type="match status" value="1"/>
</dbReference>
<dbReference type="InterPro" id="IPR027417">
    <property type="entry name" value="P-loop_NTPase"/>
</dbReference>
<keyword evidence="1" id="KW-0547">Nucleotide-binding</keyword>
<dbReference type="CDD" id="cd00156">
    <property type="entry name" value="REC"/>
    <property type="match status" value="1"/>
</dbReference>
<protein>
    <submittedName>
        <fullName evidence="8">Sigma-54-dependent transcriptional regulator</fullName>
    </submittedName>
</protein>
<dbReference type="SMART" id="SM00382">
    <property type="entry name" value="AAA"/>
    <property type="match status" value="1"/>
</dbReference>
<dbReference type="EMBL" id="JBHTBS010000006">
    <property type="protein sequence ID" value="MFC7337969.1"/>
    <property type="molecule type" value="Genomic_DNA"/>
</dbReference>
<proteinExistence type="predicted"/>
<evidence type="ECO:0000259" key="7">
    <source>
        <dbReference type="PROSITE" id="PS50110"/>
    </source>
</evidence>
<dbReference type="Pfam" id="PF02954">
    <property type="entry name" value="HTH_8"/>
    <property type="match status" value="1"/>
</dbReference>
<dbReference type="InterPro" id="IPR009057">
    <property type="entry name" value="Homeodomain-like_sf"/>
</dbReference>
<feature type="modified residue" description="4-aspartylphosphate" evidence="5">
    <location>
        <position position="53"/>
    </location>
</feature>
<keyword evidence="5" id="KW-0597">Phosphoprotein</keyword>
<dbReference type="Pfam" id="PF14532">
    <property type="entry name" value="Sigma54_activ_2"/>
    <property type="match status" value="1"/>
</dbReference>
<dbReference type="Pfam" id="PF00072">
    <property type="entry name" value="Response_reg"/>
    <property type="match status" value="1"/>
</dbReference>
<dbReference type="Gene3D" id="3.40.50.2300">
    <property type="match status" value="1"/>
</dbReference>
<dbReference type="PROSITE" id="PS50045">
    <property type="entry name" value="SIGMA54_INTERACT_4"/>
    <property type="match status" value="1"/>
</dbReference>
<keyword evidence="3" id="KW-0805">Transcription regulation</keyword>
<evidence type="ECO:0000256" key="3">
    <source>
        <dbReference type="ARBA" id="ARBA00023015"/>
    </source>
</evidence>
<gene>
    <name evidence="8" type="ORF">ACFQY0_12325</name>
</gene>
<dbReference type="InterPro" id="IPR011006">
    <property type="entry name" value="CheY-like_superfamily"/>
</dbReference>
<reference evidence="9" key="1">
    <citation type="journal article" date="2019" name="Int. J. Syst. Evol. Microbiol.">
        <title>The Global Catalogue of Microorganisms (GCM) 10K type strain sequencing project: providing services to taxonomists for standard genome sequencing and annotation.</title>
        <authorList>
            <consortium name="The Broad Institute Genomics Platform"/>
            <consortium name="The Broad Institute Genome Sequencing Center for Infectious Disease"/>
            <person name="Wu L."/>
            <person name="Ma J."/>
        </authorList>
    </citation>
    <scope>NUCLEOTIDE SEQUENCE [LARGE SCALE GENOMIC DNA]</scope>
    <source>
        <strain evidence="9">CGMCC 4.1467</strain>
    </source>
</reference>
<evidence type="ECO:0000313" key="8">
    <source>
        <dbReference type="EMBL" id="MFC7337969.1"/>
    </source>
</evidence>
<evidence type="ECO:0000256" key="5">
    <source>
        <dbReference type="PROSITE-ProRule" id="PRU00169"/>
    </source>
</evidence>
<dbReference type="InterPro" id="IPR001789">
    <property type="entry name" value="Sig_transdc_resp-reg_receiver"/>
</dbReference>
<evidence type="ECO:0000256" key="2">
    <source>
        <dbReference type="ARBA" id="ARBA00022840"/>
    </source>
</evidence>
<dbReference type="InterPro" id="IPR003593">
    <property type="entry name" value="AAA+_ATPase"/>
</dbReference>
<dbReference type="InterPro" id="IPR025944">
    <property type="entry name" value="Sigma_54_int_dom_CS"/>
</dbReference>
<dbReference type="InterPro" id="IPR002197">
    <property type="entry name" value="HTH_Fis"/>
</dbReference>
<keyword evidence="9" id="KW-1185">Reference proteome</keyword>
<keyword evidence="2" id="KW-0067">ATP-binding</keyword>
<dbReference type="SUPFAM" id="SSF52172">
    <property type="entry name" value="CheY-like"/>
    <property type="match status" value="1"/>
</dbReference>
<name>A0ABW2L9M2_9BACT</name>
<dbReference type="Gene3D" id="3.40.50.300">
    <property type="entry name" value="P-loop containing nucleotide triphosphate hydrolases"/>
    <property type="match status" value="1"/>
</dbReference>
<accession>A0ABW2L9M2</accession>
<evidence type="ECO:0000256" key="1">
    <source>
        <dbReference type="ARBA" id="ARBA00022741"/>
    </source>
</evidence>
<comment type="caution">
    <text evidence="8">The sequence shown here is derived from an EMBL/GenBank/DDBJ whole genome shotgun (WGS) entry which is preliminary data.</text>
</comment>
<dbReference type="PANTHER" id="PTHR32071">
    <property type="entry name" value="TRANSCRIPTIONAL REGULATORY PROTEIN"/>
    <property type="match status" value="1"/>
</dbReference>
<dbReference type="InterPro" id="IPR002078">
    <property type="entry name" value="Sigma_54_int"/>
</dbReference>
<evidence type="ECO:0000259" key="6">
    <source>
        <dbReference type="PROSITE" id="PS50045"/>
    </source>
</evidence>
<dbReference type="SMART" id="SM00448">
    <property type="entry name" value="REC"/>
    <property type="match status" value="1"/>
</dbReference>
<organism evidence="8 9">
    <name type="scientific">Haloferula chungangensis</name>
    <dbReference type="NCBI Taxonomy" id="1048331"/>
    <lineage>
        <taxon>Bacteria</taxon>
        <taxon>Pseudomonadati</taxon>
        <taxon>Verrucomicrobiota</taxon>
        <taxon>Verrucomicrobiia</taxon>
        <taxon>Verrucomicrobiales</taxon>
        <taxon>Verrucomicrobiaceae</taxon>
        <taxon>Haloferula</taxon>
    </lineage>
</organism>
<feature type="domain" description="Sigma-54 factor interaction" evidence="6">
    <location>
        <begin position="136"/>
        <end position="334"/>
    </location>
</feature>
<dbReference type="PROSITE" id="PS00688">
    <property type="entry name" value="SIGMA54_INTERACT_3"/>
    <property type="match status" value="1"/>
</dbReference>
<evidence type="ECO:0000313" key="9">
    <source>
        <dbReference type="Proteomes" id="UP001596472"/>
    </source>
</evidence>
<sequence length="431" mass="47057">MPASLLIVEDHHALAVAIAAGAERCGLTTSFAPTLARARELLRSHEFTGILLDIGLPDGHGLELIEGWDFPHKPEIAVVTAHGEIENAIAARKLGIARFFDKPVDFEELQSFFQSLTISTGPEVSPRPDENRASTFVGASPAMRPVFRQIAHACASDQAVVIRGAAGTGKSHVARIIQQSSSSLPPRPILHASALLDESELANAVTEARESALIIESISALSSQLQALLARTLDQLGKQAPRLIVTTGEEGLLKQVADGRFDQDLYYRLQILEVSLPPLKERLDDLPALSACFLGELDASISTRLDESVLDTFTQYDWPGNLRELHNVINYAIITSGGAPLITRQFIPEHLAGIPRHHAKDGALSHALEFWVDRKLEEPLSYKDISADLEGLLLRILLRRFEGKQSHLAAALSINRSTLRKKLRNDEPPVG</sequence>
<dbReference type="SUPFAM" id="SSF52540">
    <property type="entry name" value="P-loop containing nucleoside triphosphate hydrolases"/>
    <property type="match status" value="1"/>
</dbReference>
<dbReference type="Proteomes" id="UP001596472">
    <property type="component" value="Unassembled WGS sequence"/>
</dbReference>
<feature type="domain" description="Response regulatory" evidence="7">
    <location>
        <begin position="4"/>
        <end position="117"/>
    </location>
</feature>
<dbReference type="PROSITE" id="PS50110">
    <property type="entry name" value="RESPONSE_REGULATORY"/>
    <property type="match status" value="1"/>
</dbReference>
<dbReference type="InterPro" id="IPR058031">
    <property type="entry name" value="AAA_lid_NorR"/>
</dbReference>
<dbReference type="Pfam" id="PF25601">
    <property type="entry name" value="AAA_lid_14"/>
    <property type="match status" value="1"/>
</dbReference>
<keyword evidence="4" id="KW-0804">Transcription</keyword>
<evidence type="ECO:0000256" key="4">
    <source>
        <dbReference type="ARBA" id="ARBA00023163"/>
    </source>
</evidence>
<dbReference type="RefSeq" id="WP_379712783.1">
    <property type="nucleotide sequence ID" value="NZ_JBHTBS010000006.1"/>
</dbReference>
<dbReference type="Gene3D" id="1.10.8.60">
    <property type="match status" value="1"/>
</dbReference>
<dbReference type="Gene3D" id="1.10.10.60">
    <property type="entry name" value="Homeodomain-like"/>
    <property type="match status" value="1"/>
</dbReference>